<dbReference type="InterPro" id="IPR036691">
    <property type="entry name" value="Endo/exonu/phosph_ase_sf"/>
</dbReference>
<proteinExistence type="predicted"/>
<evidence type="ECO:0000313" key="1">
    <source>
        <dbReference type="EMBL" id="JAT20261.1"/>
    </source>
</evidence>
<organism evidence="1">
    <name type="scientific">Graphocephala atropunctata</name>
    <dbReference type="NCBI Taxonomy" id="36148"/>
    <lineage>
        <taxon>Eukaryota</taxon>
        <taxon>Metazoa</taxon>
        <taxon>Ecdysozoa</taxon>
        <taxon>Arthropoda</taxon>
        <taxon>Hexapoda</taxon>
        <taxon>Insecta</taxon>
        <taxon>Pterygota</taxon>
        <taxon>Neoptera</taxon>
        <taxon>Paraneoptera</taxon>
        <taxon>Hemiptera</taxon>
        <taxon>Auchenorrhyncha</taxon>
        <taxon>Membracoidea</taxon>
        <taxon>Cicadellidae</taxon>
        <taxon>Cicadellinae</taxon>
        <taxon>Cicadellini</taxon>
        <taxon>Graphocephala</taxon>
    </lineage>
</organism>
<feature type="non-terminal residue" evidence="1">
    <location>
        <position position="1"/>
    </location>
</feature>
<accession>A0A1B6L9H2</accession>
<reference evidence="1" key="1">
    <citation type="submission" date="2015-11" db="EMBL/GenBank/DDBJ databases">
        <title>De novo transcriptome assembly of four potential Pierce s Disease insect vectors from Arizona vineyards.</title>
        <authorList>
            <person name="Tassone E.E."/>
        </authorList>
    </citation>
    <scope>NUCLEOTIDE SEQUENCE</scope>
</reference>
<gene>
    <name evidence="1" type="ORF">g.48786</name>
</gene>
<dbReference type="Gene3D" id="3.60.10.10">
    <property type="entry name" value="Endonuclease/exonuclease/phosphatase"/>
    <property type="match status" value="1"/>
</dbReference>
<sequence length="237" mass="26793">AFVNIQCLRTKYNLVSLFCNNVKPNILCVSEHWLTDGESEFYRQINDLVLTAKFCRTIFKCGGVAIYLDRDMDLEINVLNLSEFNLELDCEFAGIEIVGSSTMIFSVYRSPNGNFKEFISKLDCCLTKFATGRTLLLGGDLNIPLNIENDLQTRTFKNLVRTYGLYVTTTVPTRGDRCLDSIITNLDSWRYEVSVTEPVIADHGAVVMSAKLDVVSTNSSVLPWSANYRFGYRVIKD</sequence>
<protein>
    <recommendedName>
        <fullName evidence="2">Endonuclease/exonuclease/phosphatase domain-containing protein</fullName>
    </recommendedName>
</protein>
<dbReference type="PANTHER" id="PTHR33776:SF3">
    <property type="entry name" value="PHD-TYPE DOMAIN-CONTAINING PROTEIN"/>
    <property type="match status" value="1"/>
</dbReference>
<feature type="non-terminal residue" evidence="1">
    <location>
        <position position="237"/>
    </location>
</feature>
<dbReference type="AlphaFoldDB" id="A0A1B6L9H2"/>
<name>A0A1B6L9H2_9HEMI</name>
<dbReference type="PANTHER" id="PTHR33776">
    <property type="entry name" value="ENDO/EXONUCLEASE/PHOSPHATASE DOMAIN-CONTAINING PROTEIN"/>
    <property type="match status" value="1"/>
</dbReference>
<evidence type="ECO:0008006" key="2">
    <source>
        <dbReference type="Google" id="ProtNLM"/>
    </source>
</evidence>
<dbReference type="EMBL" id="GEBQ01019716">
    <property type="protein sequence ID" value="JAT20261.1"/>
    <property type="molecule type" value="Transcribed_RNA"/>
</dbReference>
<dbReference type="SUPFAM" id="SSF56219">
    <property type="entry name" value="DNase I-like"/>
    <property type="match status" value="1"/>
</dbReference>